<dbReference type="InterPro" id="IPR000700">
    <property type="entry name" value="PAS-assoc_C"/>
</dbReference>
<dbReference type="InterPro" id="IPR036890">
    <property type="entry name" value="HATPase_C_sf"/>
</dbReference>
<dbReference type="CDD" id="cd12914">
    <property type="entry name" value="PDC1_DGC_like"/>
    <property type="match status" value="1"/>
</dbReference>
<evidence type="ECO:0000259" key="7">
    <source>
        <dbReference type="PROSITE" id="PS50113"/>
    </source>
</evidence>
<name>A0A6V8N862_9BACT</name>
<evidence type="ECO:0000313" key="8">
    <source>
        <dbReference type="EMBL" id="GFO68755.1"/>
    </source>
</evidence>
<proteinExistence type="predicted"/>
<evidence type="ECO:0000256" key="4">
    <source>
        <dbReference type="SAM" id="Coils"/>
    </source>
</evidence>
<protein>
    <recommendedName>
        <fullName evidence="2">histidine kinase</fullName>
        <ecNumber evidence="2">2.7.13.3</ecNumber>
    </recommendedName>
</protein>
<reference evidence="9" key="1">
    <citation type="submission" date="2020-06" db="EMBL/GenBank/DDBJ databases">
        <title>Draft genomic sequecing of Geomonas sp. Red745.</title>
        <authorList>
            <person name="Itoh H."/>
            <person name="Xu Z.X."/>
            <person name="Ushijima N."/>
            <person name="Masuda Y."/>
            <person name="Shiratori Y."/>
            <person name="Senoo K."/>
        </authorList>
    </citation>
    <scope>NUCLEOTIDE SEQUENCE [LARGE SCALE GENOMIC DNA]</scope>
    <source>
        <strain evidence="9">Red745</strain>
    </source>
</reference>
<gene>
    <name evidence="8" type="ORF">GMLC_23340</name>
</gene>
<dbReference type="CDD" id="cd12915">
    <property type="entry name" value="PDC2_DGC_like"/>
    <property type="match status" value="1"/>
</dbReference>
<feature type="domain" description="Histidine kinase" evidence="6">
    <location>
        <begin position="488"/>
        <end position="698"/>
    </location>
</feature>
<dbReference type="NCBIfam" id="TIGR00229">
    <property type="entry name" value="sensory_box"/>
    <property type="match status" value="1"/>
</dbReference>
<dbReference type="CDD" id="cd00082">
    <property type="entry name" value="HisKA"/>
    <property type="match status" value="1"/>
</dbReference>
<dbReference type="EMBL" id="BLXZ01000004">
    <property type="protein sequence ID" value="GFO68755.1"/>
    <property type="molecule type" value="Genomic_DNA"/>
</dbReference>
<keyword evidence="9" id="KW-1185">Reference proteome</keyword>
<dbReference type="SMART" id="SM00387">
    <property type="entry name" value="HATPase_c"/>
    <property type="match status" value="1"/>
</dbReference>
<dbReference type="Pfam" id="PF00512">
    <property type="entry name" value="HisKA"/>
    <property type="match status" value="1"/>
</dbReference>
<dbReference type="PRINTS" id="PR00344">
    <property type="entry name" value="BCTRLSENSOR"/>
</dbReference>
<dbReference type="SUPFAM" id="SSF55785">
    <property type="entry name" value="PYP-like sensor domain (PAS domain)"/>
    <property type="match status" value="1"/>
</dbReference>
<dbReference type="InterPro" id="IPR003661">
    <property type="entry name" value="HisK_dim/P_dom"/>
</dbReference>
<dbReference type="PANTHER" id="PTHR43065:SF42">
    <property type="entry name" value="TWO-COMPONENT SENSOR PPRA"/>
    <property type="match status" value="1"/>
</dbReference>
<comment type="catalytic activity">
    <reaction evidence="1">
        <text>ATP + protein L-histidine = ADP + protein N-phospho-L-histidine.</text>
        <dbReference type="EC" id="2.7.13.3"/>
    </reaction>
</comment>
<evidence type="ECO:0000256" key="2">
    <source>
        <dbReference type="ARBA" id="ARBA00012438"/>
    </source>
</evidence>
<dbReference type="InterPro" id="IPR005467">
    <property type="entry name" value="His_kinase_dom"/>
</dbReference>
<dbReference type="SUPFAM" id="SSF47384">
    <property type="entry name" value="Homodimeric domain of signal transducing histidine kinase"/>
    <property type="match status" value="1"/>
</dbReference>
<keyword evidence="5" id="KW-0472">Membrane</keyword>
<dbReference type="RefSeq" id="WP_183361307.1">
    <property type="nucleotide sequence ID" value="NZ_BLXZ01000004.1"/>
</dbReference>
<dbReference type="PROSITE" id="PS50113">
    <property type="entry name" value="PAC"/>
    <property type="match status" value="1"/>
</dbReference>
<keyword evidence="5" id="KW-1133">Transmembrane helix</keyword>
<feature type="coiled-coil region" evidence="4">
    <location>
        <begin position="434"/>
        <end position="461"/>
    </location>
</feature>
<keyword evidence="4" id="KW-0175">Coiled coil</keyword>
<dbReference type="Gene3D" id="3.30.450.20">
    <property type="entry name" value="PAS domain"/>
    <property type="match status" value="3"/>
</dbReference>
<comment type="caution">
    <text evidence="8">The sequence shown here is derived from an EMBL/GenBank/DDBJ whole genome shotgun (WGS) entry which is preliminary data.</text>
</comment>
<dbReference type="Gene3D" id="1.10.287.130">
    <property type="match status" value="1"/>
</dbReference>
<feature type="coiled-coil region" evidence="4">
    <location>
        <begin position="302"/>
        <end position="329"/>
    </location>
</feature>
<keyword evidence="5" id="KW-0812">Transmembrane</keyword>
<sequence length="698" mass="79625">MQRIPTTATFKLLIASSVLFPILMFLLAIWQDYRSLLETNRVEVTRSTATFKHHAMNVFETHQLIADRINEHLRGVSWDAIASSDQVRSFLHRLADDYPQVQAIWLADATGRVRNGSEFLPAKPVNITERDYFQALREKDSGIFIGHIVKPLVMKNLNFNLACRRWNPDGRFDGVIVVTVFPEYFSNFWNRAVPGKECTVLLLREDGSVLSQMPRIDPNRLHLPPGELKTITAAPGQNFVSSALLDGVERLYGYQRLDKYPAYLLYGVNQSELLKVWRRHALYYGCFFAVALGTLLGCSLAANRCSRNEEAARRALQESEDRLRQLGDNLPDSAVYQYVHEEGGRVRFTYFSKGIERLNGVTADEVLRDAGVLHRQIPEETFRDMVAAEALSARLLNDFAMEVPMRRSDGELRWMRLHSRPRRLPDGQVVWDGVQTDVTARRQAEDELRQLNEELDRRVGERTLELRRKDQQMIQQSRHAAMGEMIHNIAHQWRQPLNALGLTVQRLQMFYELGEFDKKFLDESVEDSMLLIQHMSKTIDDFREFFKPDRDREEFAVCVVIERALQLVKASFENSQISISFKRRAECTINGYPSQYAQVILNILANAKDALLERGVQDPEVAIEVAVEGGRSLVTIRDNAGGIGAEVLPKVFDPLFTTKGPQGTGIGLFMAKTIIERSMHGEVSVRNADQGAEFRILV</sequence>
<dbReference type="EC" id="2.7.13.3" evidence="2"/>
<dbReference type="InterPro" id="IPR004358">
    <property type="entry name" value="Sig_transdc_His_kin-like_C"/>
</dbReference>
<dbReference type="InterPro" id="IPR003594">
    <property type="entry name" value="HATPase_dom"/>
</dbReference>
<keyword evidence="3" id="KW-0597">Phosphoprotein</keyword>
<evidence type="ECO:0000256" key="5">
    <source>
        <dbReference type="SAM" id="Phobius"/>
    </source>
</evidence>
<accession>A0A6V8N862</accession>
<dbReference type="SMART" id="SM00388">
    <property type="entry name" value="HisKA"/>
    <property type="match status" value="1"/>
</dbReference>
<dbReference type="InterPro" id="IPR036097">
    <property type="entry name" value="HisK_dim/P_sf"/>
</dbReference>
<dbReference type="PANTHER" id="PTHR43065">
    <property type="entry name" value="SENSOR HISTIDINE KINASE"/>
    <property type="match status" value="1"/>
</dbReference>
<dbReference type="Proteomes" id="UP000587586">
    <property type="component" value="Unassembled WGS sequence"/>
</dbReference>
<dbReference type="InterPro" id="IPR035965">
    <property type="entry name" value="PAS-like_dom_sf"/>
</dbReference>
<organism evidence="8 9">
    <name type="scientific">Geomonas limicola</name>
    <dbReference type="NCBI Taxonomy" id="2740186"/>
    <lineage>
        <taxon>Bacteria</taxon>
        <taxon>Pseudomonadati</taxon>
        <taxon>Thermodesulfobacteriota</taxon>
        <taxon>Desulfuromonadia</taxon>
        <taxon>Geobacterales</taxon>
        <taxon>Geobacteraceae</taxon>
        <taxon>Geomonas</taxon>
    </lineage>
</organism>
<dbReference type="GO" id="GO:0000155">
    <property type="term" value="F:phosphorelay sensor kinase activity"/>
    <property type="evidence" value="ECO:0007669"/>
    <property type="project" value="InterPro"/>
</dbReference>
<evidence type="ECO:0000313" key="9">
    <source>
        <dbReference type="Proteomes" id="UP000587586"/>
    </source>
</evidence>
<dbReference type="InterPro" id="IPR000014">
    <property type="entry name" value="PAS"/>
</dbReference>
<dbReference type="AlphaFoldDB" id="A0A6V8N862"/>
<evidence type="ECO:0000259" key="6">
    <source>
        <dbReference type="PROSITE" id="PS50109"/>
    </source>
</evidence>
<evidence type="ECO:0000256" key="1">
    <source>
        <dbReference type="ARBA" id="ARBA00000085"/>
    </source>
</evidence>
<dbReference type="Pfam" id="PF02518">
    <property type="entry name" value="HATPase_c"/>
    <property type="match status" value="1"/>
</dbReference>
<dbReference type="Gene3D" id="3.30.565.10">
    <property type="entry name" value="Histidine kinase-like ATPase, C-terminal domain"/>
    <property type="match status" value="1"/>
</dbReference>
<dbReference type="PROSITE" id="PS50109">
    <property type="entry name" value="HIS_KIN"/>
    <property type="match status" value="1"/>
</dbReference>
<evidence type="ECO:0000256" key="3">
    <source>
        <dbReference type="ARBA" id="ARBA00022553"/>
    </source>
</evidence>
<feature type="domain" description="PAC" evidence="7">
    <location>
        <begin position="399"/>
        <end position="450"/>
    </location>
</feature>
<feature type="transmembrane region" description="Helical" evidence="5">
    <location>
        <begin position="12"/>
        <end position="30"/>
    </location>
</feature>
<dbReference type="SUPFAM" id="SSF55874">
    <property type="entry name" value="ATPase domain of HSP90 chaperone/DNA topoisomerase II/histidine kinase"/>
    <property type="match status" value="1"/>
</dbReference>